<organism evidence="9 10">
    <name type="scientific">Haloechinothrix salitolerans</name>
    <dbReference type="NCBI Taxonomy" id="926830"/>
    <lineage>
        <taxon>Bacteria</taxon>
        <taxon>Bacillati</taxon>
        <taxon>Actinomycetota</taxon>
        <taxon>Actinomycetes</taxon>
        <taxon>Pseudonocardiales</taxon>
        <taxon>Pseudonocardiaceae</taxon>
        <taxon>Haloechinothrix</taxon>
    </lineage>
</organism>
<evidence type="ECO:0000256" key="5">
    <source>
        <dbReference type="SAM" id="MobiDB-lite"/>
    </source>
</evidence>
<evidence type="ECO:0000259" key="8">
    <source>
        <dbReference type="Pfam" id="PF00746"/>
    </source>
</evidence>
<evidence type="ECO:0000256" key="1">
    <source>
        <dbReference type="ARBA" id="ARBA00022512"/>
    </source>
</evidence>
<sequence>MTPSITPPRRRRWVSTVAVAVAAALTVTLTGPFGVGTEAEAAQKPTRCDEKWLGRKYDAPVAGSGIKGKNQPYSVSPENEWGDYFYDNPNHAFDGLAAPTPEKQKLAGNTKADINKWKARYEKTGNIKYRVLEIYARYGRQLKSGNRIRDFSRWLDVRLIGNEANRTKGDGFERKIVRDFKLVGPDWICQKTVRVRDPKTGKLVNRTYDAYNAKTKELVEFKSNGKHEADQFRRDKEVMRKPGYRDHRLRLITGEKTTRNTVNQYGKLNKELENERGKTNQVTVREQRNNGLARWRPNQYTRFDKIMNPDPSRVGTKGPINDVARRSGRTPERARQLQRLYNGANSGGAFGRGPGGIDFTTLELQYVGNPQRGKGIDYSFRADYVPDPDVDPGYGGAEKLQLASDAFFTWLALTPDKFWVNLNPDQPDTIMDSTFASTDAGRVLLEADLAMKYDFAEAINPEKREEAQLYWDTAPRRDGIPCFPTVRFWIEPKPAKVREQNGGIYILDAPLRVDAEWLETDWQAPGARECDLTEPEKRLSEESVRRWIMPEVEKRVNNNPEYADLRRVYASRVAAEWVRQQDAKKATDFREIINSNDVSRWPLRGENVDWSKHEVWQRYMETLREGIEWFELEYGGKVYNQGAGGVDFSQAPKRNVTKVEFDTQHPRTAETTKTSQRTETAYRNTETAFLGGTSAGNIDNGDPDPDPEPEPSPTPPPSDPPTSSPSNPPTQPSAPGGGGADGGDTPAPPDQAGGDLPQTGANAAIRWLAAAGAGLLAVGVGLTWWLRRRKTASEG</sequence>
<name>A0ABW2C9Q5_9PSEU</name>
<reference evidence="10" key="1">
    <citation type="journal article" date="2019" name="Int. J. Syst. Evol. Microbiol.">
        <title>The Global Catalogue of Microorganisms (GCM) 10K type strain sequencing project: providing services to taxonomists for standard genome sequencing and annotation.</title>
        <authorList>
            <consortium name="The Broad Institute Genomics Platform"/>
            <consortium name="The Broad Institute Genome Sequencing Center for Infectious Disease"/>
            <person name="Wu L."/>
            <person name="Ma J."/>
        </authorList>
    </citation>
    <scope>NUCLEOTIDE SEQUENCE [LARGE SCALE GENOMIC DNA]</scope>
    <source>
        <strain evidence="10">KCTC 32255</strain>
    </source>
</reference>
<dbReference type="PROSITE" id="PS51318">
    <property type="entry name" value="TAT"/>
    <property type="match status" value="1"/>
</dbReference>
<keyword evidence="4" id="KW-0572">Peptidoglycan-anchor</keyword>
<keyword evidence="3 7" id="KW-0732">Signal</keyword>
<keyword evidence="10" id="KW-1185">Reference proteome</keyword>
<evidence type="ECO:0000256" key="6">
    <source>
        <dbReference type="SAM" id="Phobius"/>
    </source>
</evidence>
<comment type="caution">
    <text evidence="9">The sequence shown here is derived from an EMBL/GenBank/DDBJ whole genome shotgun (WGS) entry which is preliminary data.</text>
</comment>
<feature type="domain" description="Gram-positive cocci surface proteins LPxTG" evidence="8">
    <location>
        <begin position="749"/>
        <end position="791"/>
    </location>
</feature>
<evidence type="ECO:0000313" key="10">
    <source>
        <dbReference type="Proteomes" id="UP001596337"/>
    </source>
</evidence>
<evidence type="ECO:0000256" key="3">
    <source>
        <dbReference type="ARBA" id="ARBA00022729"/>
    </source>
</evidence>
<keyword evidence="2" id="KW-0964">Secreted</keyword>
<feature type="chain" id="PRO_5045457471" evidence="7">
    <location>
        <begin position="31"/>
        <end position="795"/>
    </location>
</feature>
<proteinExistence type="predicted"/>
<evidence type="ECO:0000256" key="2">
    <source>
        <dbReference type="ARBA" id="ARBA00022525"/>
    </source>
</evidence>
<protein>
    <submittedName>
        <fullName evidence="9">LPXTG cell wall anchor domain-containing protein</fullName>
    </submittedName>
</protein>
<keyword evidence="6" id="KW-1133">Transmembrane helix</keyword>
<feature type="compositionally biased region" description="Polar residues" evidence="5">
    <location>
        <begin position="671"/>
        <end position="687"/>
    </location>
</feature>
<feature type="signal peptide" evidence="7">
    <location>
        <begin position="1"/>
        <end position="30"/>
    </location>
</feature>
<evidence type="ECO:0000256" key="7">
    <source>
        <dbReference type="SAM" id="SignalP"/>
    </source>
</evidence>
<dbReference type="Proteomes" id="UP001596337">
    <property type="component" value="Unassembled WGS sequence"/>
</dbReference>
<keyword evidence="1" id="KW-0134">Cell wall</keyword>
<evidence type="ECO:0000256" key="4">
    <source>
        <dbReference type="ARBA" id="ARBA00023088"/>
    </source>
</evidence>
<keyword evidence="6" id="KW-0472">Membrane</keyword>
<evidence type="ECO:0000313" key="9">
    <source>
        <dbReference type="EMBL" id="MFC6871489.1"/>
    </source>
</evidence>
<feature type="transmembrane region" description="Helical" evidence="6">
    <location>
        <begin position="767"/>
        <end position="786"/>
    </location>
</feature>
<feature type="region of interest" description="Disordered" evidence="5">
    <location>
        <begin position="658"/>
        <end position="758"/>
    </location>
</feature>
<dbReference type="Pfam" id="PF00746">
    <property type="entry name" value="Gram_pos_anchor"/>
    <property type="match status" value="1"/>
</dbReference>
<feature type="compositionally biased region" description="Basic and acidic residues" evidence="5">
    <location>
        <begin position="658"/>
        <end position="670"/>
    </location>
</feature>
<accession>A0ABW2C9Q5</accession>
<feature type="region of interest" description="Disordered" evidence="5">
    <location>
        <begin position="304"/>
        <end position="331"/>
    </location>
</feature>
<gene>
    <name evidence="9" type="ORF">ACFQGD_30640</name>
</gene>
<dbReference type="RefSeq" id="WP_345391159.1">
    <property type="nucleotide sequence ID" value="NZ_BAABLA010000007.1"/>
</dbReference>
<dbReference type="InterPro" id="IPR019931">
    <property type="entry name" value="LPXTG_anchor"/>
</dbReference>
<dbReference type="EMBL" id="JBHSXX010000001">
    <property type="protein sequence ID" value="MFC6871489.1"/>
    <property type="molecule type" value="Genomic_DNA"/>
</dbReference>
<feature type="compositionally biased region" description="Pro residues" evidence="5">
    <location>
        <begin position="710"/>
        <end position="732"/>
    </location>
</feature>
<keyword evidence="6" id="KW-0812">Transmembrane</keyword>
<dbReference type="NCBIfam" id="TIGR01167">
    <property type="entry name" value="LPXTG_anchor"/>
    <property type="match status" value="1"/>
</dbReference>
<dbReference type="InterPro" id="IPR006311">
    <property type="entry name" value="TAT_signal"/>
</dbReference>